<evidence type="ECO:0000313" key="2">
    <source>
        <dbReference type="Proteomes" id="UP000668068"/>
    </source>
</evidence>
<dbReference type="RefSeq" id="WP_208340746.1">
    <property type="nucleotide sequence ID" value="NZ_JAENQO010000007.1"/>
</dbReference>
<name>A0AAW4J665_CLOPF</name>
<sequence length="55" mass="6538">MLIERDQLLDYLNARLREEENRNDFGYDEQYELDKAEQDGAISVLEDVIAYIKTL</sequence>
<accession>A0AAW4J665</accession>
<organism evidence="1 2">
    <name type="scientific">Clostridium perfringens</name>
    <dbReference type="NCBI Taxonomy" id="1502"/>
    <lineage>
        <taxon>Bacteria</taxon>
        <taxon>Bacillati</taxon>
        <taxon>Bacillota</taxon>
        <taxon>Clostridia</taxon>
        <taxon>Eubacteriales</taxon>
        <taxon>Clostridiaceae</taxon>
        <taxon>Clostridium</taxon>
    </lineage>
</organism>
<dbReference type="Proteomes" id="UP000668068">
    <property type="component" value="Unassembled WGS sequence"/>
</dbReference>
<reference evidence="1" key="1">
    <citation type="submission" date="2020-12" db="EMBL/GenBank/DDBJ databases">
        <title>Comparative genomics of Clostridium perfringens reveals patterns of host-associated phylogenetic clades and virulence factors.</title>
        <authorList>
            <person name="Smith A.H."/>
            <person name="Geier R."/>
        </authorList>
    </citation>
    <scope>NUCLEOTIDE SEQUENCE</scope>
    <source>
        <strain evidence="1">CHD30677R</strain>
    </source>
</reference>
<comment type="caution">
    <text evidence="1">The sequence shown here is derived from an EMBL/GenBank/DDBJ whole genome shotgun (WGS) entry which is preliminary data.</text>
</comment>
<proteinExistence type="predicted"/>
<evidence type="ECO:0000313" key="1">
    <source>
        <dbReference type="EMBL" id="MBO3359531.1"/>
    </source>
</evidence>
<gene>
    <name evidence="1" type="ORF">JJB47_12185</name>
</gene>
<protein>
    <submittedName>
        <fullName evidence="1">Uncharacterized protein</fullName>
    </submittedName>
</protein>
<dbReference type="AlphaFoldDB" id="A0AAW4J665"/>
<dbReference type="EMBL" id="JAENQP010000007">
    <property type="protein sequence ID" value="MBO3359531.1"/>
    <property type="molecule type" value="Genomic_DNA"/>
</dbReference>